<feature type="compositionally biased region" description="Basic residues" evidence="1">
    <location>
        <begin position="50"/>
        <end position="60"/>
    </location>
</feature>
<evidence type="ECO:0000313" key="2">
    <source>
        <dbReference type="EMBL" id="CAD6230268.1"/>
    </source>
</evidence>
<feature type="compositionally biased region" description="Low complexity" evidence="1">
    <location>
        <begin position="154"/>
        <end position="172"/>
    </location>
</feature>
<gene>
    <name evidence="2" type="ORF">NCGR_LOCUS20631</name>
</gene>
<dbReference type="PANTHER" id="PTHR33130">
    <property type="entry name" value="PUTATIVE (DUF1639)-RELATED"/>
    <property type="match status" value="1"/>
</dbReference>
<dbReference type="EMBL" id="CAJGYO010000005">
    <property type="protein sequence ID" value="CAD6230268.1"/>
    <property type="molecule type" value="Genomic_DNA"/>
</dbReference>
<feature type="compositionally biased region" description="Basic and acidic residues" evidence="1">
    <location>
        <begin position="75"/>
        <end position="98"/>
    </location>
</feature>
<evidence type="ECO:0000313" key="3">
    <source>
        <dbReference type="Proteomes" id="UP000604825"/>
    </source>
</evidence>
<feature type="compositionally biased region" description="Pro residues" evidence="1">
    <location>
        <begin position="99"/>
        <end position="130"/>
    </location>
</feature>
<reference evidence="2" key="1">
    <citation type="submission" date="2020-10" db="EMBL/GenBank/DDBJ databases">
        <authorList>
            <person name="Han B."/>
            <person name="Lu T."/>
            <person name="Zhao Q."/>
            <person name="Huang X."/>
            <person name="Zhao Y."/>
        </authorList>
    </citation>
    <scope>NUCLEOTIDE SEQUENCE</scope>
</reference>
<dbReference type="OrthoDB" id="769821at2759"/>
<dbReference type="Proteomes" id="UP000604825">
    <property type="component" value="Unassembled WGS sequence"/>
</dbReference>
<sequence>MAATADPRAKPPHAASHHLKPWAPPPPPRTHRVASSLPGPAVTGGGAARDRRRSSSHRRVGAGADAGTVQEELPCDGRIKDLRAKLMGHLRDAADRLHLPPPPPSPPKPQQPRPPGPGPEPAAPPLPEPTPSQQQQQEATAARPWNLRDRKCLRPTARGAAAAAALDASSPAWGEVGGAEKARRSIVPQERAPFAVALTAEEVEEDVYALTGARPRRRPRKRPRVVQRQLDSLFPGLWLTEITADAYKVADE</sequence>
<dbReference type="Pfam" id="PF07797">
    <property type="entry name" value="DUF1639"/>
    <property type="match status" value="1"/>
</dbReference>
<proteinExistence type="predicted"/>
<protein>
    <recommendedName>
        <fullName evidence="4">DUF1639 family protein</fullName>
    </recommendedName>
</protein>
<keyword evidence="3" id="KW-1185">Reference proteome</keyword>
<accession>A0A811NXA7</accession>
<name>A0A811NXA7_9POAL</name>
<feature type="region of interest" description="Disordered" evidence="1">
    <location>
        <begin position="1"/>
        <end position="174"/>
    </location>
</feature>
<organism evidence="2 3">
    <name type="scientific">Miscanthus lutarioriparius</name>
    <dbReference type="NCBI Taxonomy" id="422564"/>
    <lineage>
        <taxon>Eukaryota</taxon>
        <taxon>Viridiplantae</taxon>
        <taxon>Streptophyta</taxon>
        <taxon>Embryophyta</taxon>
        <taxon>Tracheophyta</taxon>
        <taxon>Spermatophyta</taxon>
        <taxon>Magnoliopsida</taxon>
        <taxon>Liliopsida</taxon>
        <taxon>Poales</taxon>
        <taxon>Poaceae</taxon>
        <taxon>PACMAD clade</taxon>
        <taxon>Panicoideae</taxon>
        <taxon>Andropogonodae</taxon>
        <taxon>Andropogoneae</taxon>
        <taxon>Saccharinae</taxon>
        <taxon>Miscanthus</taxon>
    </lineage>
</organism>
<dbReference type="InterPro" id="IPR012438">
    <property type="entry name" value="DUF1639"/>
</dbReference>
<evidence type="ECO:0008006" key="4">
    <source>
        <dbReference type="Google" id="ProtNLM"/>
    </source>
</evidence>
<dbReference type="PANTHER" id="PTHR33130:SF2">
    <property type="entry name" value="OS11G0562266 PROTEIN"/>
    <property type="match status" value="1"/>
</dbReference>
<evidence type="ECO:0000256" key="1">
    <source>
        <dbReference type="SAM" id="MobiDB-lite"/>
    </source>
</evidence>
<dbReference type="AlphaFoldDB" id="A0A811NXA7"/>
<feature type="compositionally biased region" description="Low complexity" evidence="1">
    <location>
        <begin position="131"/>
        <end position="144"/>
    </location>
</feature>
<comment type="caution">
    <text evidence="2">The sequence shown here is derived from an EMBL/GenBank/DDBJ whole genome shotgun (WGS) entry which is preliminary data.</text>
</comment>